<feature type="chain" id="PRO_5001708198" description="GlyGly-CTERM sorting domain-containing protein" evidence="1">
    <location>
        <begin position="28"/>
        <end position="254"/>
    </location>
</feature>
<feature type="signal peptide" evidence="1">
    <location>
        <begin position="1"/>
        <end position="27"/>
    </location>
</feature>
<gene>
    <name evidence="2" type="ORF">EP13_15295</name>
</gene>
<reference evidence="2 3" key="1">
    <citation type="submission" date="2014-06" db="EMBL/GenBank/DDBJ databases">
        <title>Genomes of Alteromonas australica, a world apart.</title>
        <authorList>
            <person name="Gonzaga A."/>
            <person name="Lopez-Perez M."/>
            <person name="Rodriguez-Valera F."/>
        </authorList>
    </citation>
    <scope>NUCLEOTIDE SEQUENCE [LARGE SCALE GENOMIC DNA]</scope>
    <source>
        <strain evidence="2 3">H 17</strain>
    </source>
</reference>
<proteinExistence type="predicted"/>
<evidence type="ECO:0000313" key="3">
    <source>
        <dbReference type="Proteomes" id="UP000056090"/>
    </source>
</evidence>
<dbReference type="KEGG" id="aal:EP13_15295"/>
<dbReference type="GeneID" id="78256257"/>
<dbReference type="Proteomes" id="UP000056090">
    <property type="component" value="Chromosome"/>
</dbReference>
<organism evidence="2 3">
    <name type="scientific">Alteromonas australica</name>
    <dbReference type="NCBI Taxonomy" id="589873"/>
    <lineage>
        <taxon>Bacteria</taxon>
        <taxon>Pseudomonadati</taxon>
        <taxon>Pseudomonadota</taxon>
        <taxon>Gammaproteobacteria</taxon>
        <taxon>Alteromonadales</taxon>
        <taxon>Alteromonadaceae</taxon>
        <taxon>Alteromonas/Salinimonas group</taxon>
        <taxon>Alteromonas</taxon>
    </lineage>
</organism>
<keyword evidence="1" id="KW-0732">Signal</keyword>
<dbReference type="NCBIfam" id="NF038116">
    <property type="entry name" value="Sden1266_dom"/>
    <property type="match status" value="1"/>
</dbReference>
<name>A0A075P9F4_9ALTE</name>
<evidence type="ECO:0000313" key="2">
    <source>
        <dbReference type="EMBL" id="AIF99937.1"/>
    </source>
</evidence>
<keyword evidence="3" id="KW-1185">Reference proteome</keyword>
<dbReference type="EMBL" id="CP008849">
    <property type="protein sequence ID" value="AIF99937.1"/>
    <property type="molecule type" value="Genomic_DNA"/>
</dbReference>
<protein>
    <recommendedName>
        <fullName evidence="4">GlyGly-CTERM sorting domain-containing protein</fullName>
    </recommendedName>
</protein>
<evidence type="ECO:0000256" key="1">
    <source>
        <dbReference type="SAM" id="SignalP"/>
    </source>
</evidence>
<evidence type="ECO:0008006" key="4">
    <source>
        <dbReference type="Google" id="ProtNLM"/>
    </source>
</evidence>
<dbReference type="RefSeq" id="WP_044057986.1">
    <property type="nucleotide sequence ID" value="NZ_CBCSKJ010000002.1"/>
</dbReference>
<accession>A0A075P9F4</accession>
<sequence>MKALTHTYKMIAALLIVCGASLPIAHASQDNSASTVKVSVSEFQFDTPYVEQAASTSADASKQSEKHKQRTALVSTNNQSYSPSSYVYTSEFWIYDSWVTFDRDIDYDGYYSGFTVEFDADTYFSSARVYAVLYLGRDGLYDAIHVSSEFNIYGEDASDSFVIESTLLSGFPPSEYDVLVEIYDAHSDELLAYSDSYDDADLAYLSLESDNHEYIYEDTVVIVEEHGGSTGVFSILALLLATLYLKSKKSRTLN</sequence>
<dbReference type="AlphaFoldDB" id="A0A075P9F4"/>
<dbReference type="eggNOG" id="ENOG5032RCX">
    <property type="taxonomic scope" value="Bacteria"/>
</dbReference>